<dbReference type="Proteomes" id="UP000237925">
    <property type="component" value="Chromosome"/>
</dbReference>
<reference evidence="2 3" key="1">
    <citation type="submission" date="2018-03" db="EMBL/GenBank/DDBJ databases">
        <title>Genome sequencing of Melaminivora sp.</title>
        <authorList>
            <person name="Kim S.-J."/>
            <person name="Heo J."/>
            <person name="Ahn J.-H."/>
            <person name="Kwon S.-W."/>
        </authorList>
    </citation>
    <scope>NUCLEOTIDE SEQUENCE [LARGE SCALE GENOMIC DNA]</scope>
    <source>
        <strain evidence="2 3">SC2-9</strain>
    </source>
</reference>
<keyword evidence="3" id="KW-1185">Reference proteome</keyword>
<dbReference type="AlphaFoldDB" id="A0A2R3Q8K1"/>
<evidence type="ECO:0000313" key="3">
    <source>
        <dbReference type="Proteomes" id="UP000237925"/>
    </source>
</evidence>
<organism evidence="2 3">
    <name type="scientific">Melaminivora suipulveris</name>
    <dbReference type="NCBI Taxonomy" id="2109913"/>
    <lineage>
        <taxon>Bacteria</taxon>
        <taxon>Pseudomonadati</taxon>
        <taxon>Pseudomonadota</taxon>
        <taxon>Betaproteobacteria</taxon>
        <taxon>Burkholderiales</taxon>
        <taxon>Comamonadaceae</taxon>
        <taxon>Melaminivora</taxon>
    </lineage>
</organism>
<dbReference type="EMBL" id="CP027667">
    <property type="protein sequence ID" value="AVO48122.1"/>
    <property type="molecule type" value="Genomic_DNA"/>
</dbReference>
<evidence type="ECO:0000256" key="1">
    <source>
        <dbReference type="SAM" id="Phobius"/>
    </source>
</evidence>
<sequence>MWQVGPACYGTKTAALQAAASAQAGAIVQHGGGAYVASVSAVAENGIEYALTPVGGGASLVVQSLQEPMPCNLLTASDALPIAWAVAGGWIAVYMIKSLLLARPEP</sequence>
<keyword evidence="1" id="KW-0812">Transmembrane</keyword>
<feature type="transmembrane region" description="Helical" evidence="1">
    <location>
        <begin position="82"/>
        <end position="102"/>
    </location>
</feature>
<proteinExistence type="predicted"/>
<name>A0A2R3Q8K1_9BURK</name>
<evidence type="ECO:0000313" key="2">
    <source>
        <dbReference type="EMBL" id="AVO48122.1"/>
    </source>
</evidence>
<keyword evidence="1" id="KW-0472">Membrane</keyword>
<gene>
    <name evidence="2" type="ORF">C6568_01760</name>
</gene>
<protein>
    <submittedName>
        <fullName evidence="2">Uncharacterized protein</fullName>
    </submittedName>
</protein>
<keyword evidence="1" id="KW-1133">Transmembrane helix</keyword>
<accession>A0A2R3Q8K1</accession>
<dbReference type="KEGG" id="mela:C6568_01760"/>